<feature type="region of interest" description="Disordered" evidence="6">
    <location>
        <begin position="1"/>
        <end position="24"/>
    </location>
</feature>
<accession>A0ABR4IRP9</accession>
<evidence type="ECO:0000256" key="2">
    <source>
        <dbReference type="ARBA" id="ARBA00005587"/>
    </source>
</evidence>
<dbReference type="InterPro" id="IPR000791">
    <property type="entry name" value="Gpr1/Fun34/SatP-like"/>
</dbReference>
<dbReference type="Pfam" id="PF01184">
    <property type="entry name" value="Gpr1_Fun34_YaaH"/>
    <property type="match status" value="1"/>
</dbReference>
<dbReference type="EMBL" id="JBFXLU010000304">
    <property type="protein sequence ID" value="KAL2830446.1"/>
    <property type="molecule type" value="Genomic_DNA"/>
</dbReference>
<comment type="caution">
    <text evidence="8">The sequence shown here is derived from an EMBL/GenBank/DDBJ whole genome shotgun (WGS) entry which is preliminary data.</text>
</comment>
<feature type="transmembrane region" description="Helical" evidence="7">
    <location>
        <begin position="58"/>
        <end position="75"/>
    </location>
</feature>
<evidence type="ECO:0000256" key="4">
    <source>
        <dbReference type="ARBA" id="ARBA00022989"/>
    </source>
</evidence>
<feature type="transmembrane region" description="Helical" evidence="7">
    <location>
        <begin position="153"/>
        <end position="174"/>
    </location>
</feature>
<evidence type="ECO:0000256" key="7">
    <source>
        <dbReference type="SAM" id="Phobius"/>
    </source>
</evidence>
<evidence type="ECO:0000256" key="1">
    <source>
        <dbReference type="ARBA" id="ARBA00004141"/>
    </source>
</evidence>
<reference evidence="8 9" key="1">
    <citation type="submission" date="2024-07" db="EMBL/GenBank/DDBJ databases">
        <title>Section-level genome sequencing and comparative genomics of Aspergillus sections Usti and Cavernicolus.</title>
        <authorList>
            <consortium name="Lawrence Berkeley National Laboratory"/>
            <person name="Nybo J.L."/>
            <person name="Vesth T.C."/>
            <person name="Theobald S."/>
            <person name="Frisvad J.C."/>
            <person name="Larsen T.O."/>
            <person name="Kjaerboelling I."/>
            <person name="Rothschild-Mancinelli K."/>
            <person name="Lyhne E.K."/>
            <person name="Kogle M.E."/>
            <person name="Barry K."/>
            <person name="Clum A."/>
            <person name="Na H."/>
            <person name="Ledsgaard L."/>
            <person name="Lin J."/>
            <person name="Lipzen A."/>
            <person name="Kuo A."/>
            <person name="Riley R."/>
            <person name="Mondo S."/>
            <person name="Labutti K."/>
            <person name="Haridas S."/>
            <person name="Pangalinan J."/>
            <person name="Salamov A.A."/>
            <person name="Simmons B.A."/>
            <person name="Magnuson J.K."/>
            <person name="Chen J."/>
            <person name="Drula E."/>
            <person name="Henrissat B."/>
            <person name="Wiebenga A."/>
            <person name="Lubbers R.J."/>
            <person name="Gomes A.C."/>
            <person name="Makela M.R."/>
            <person name="Stajich J."/>
            <person name="Grigoriev I.V."/>
            <person name="Mortensen U.H."/>
            <person name="De Vries R.P."/>
            <person name="Baker S.E."/>
            <person name="Andersen M.R."/>
        </authorList>
    </citation>
    <scope>NUCLEOTIDE SEQUENCE [LARGE SCALE GENOMIC DNA]</scope>
    <source>
        <strain evidence="8 9">CBS 123904</strain>
    </source>
</reference>
<keyword evidence="4 7" id="KW-1133">Transmembrane helix</keyword>
<comment type="similarity">
    <text evidence="2">Belongs to the acetate uptake transporter (AceTr) (TC 2.A.96) family.</text>
</comment>
<keyword evidence="3 7" id="KW-0812">Transmembrane</keyword>
<evidence type="ECO:0000313" key="9">
    <source>
        <dbReference type="Proteomes" id="UP001610446"/>
    </source>
</evidence>
<evidence type="ECO:0000256" key="6">
    <source>
        <dbReference type="SAM" id="MobiDB-lite"/>
    </source>
</evidence>
<feature type="transmembrane region" description="Helical" evidence="7">
    <location>
        <begin position="120"/>
        <end position="141"/>
    </location>
</feature>
<organism evidence="8 9">
    <name type="scientific">Aspergillus pseudoustus</name>
    <dbReference type="NCBI Taxonomy" id="1810923"/>
    <lineage>
        <taxon>Eukaryota</taxon>
        <taxon>Fungi</taxon>
        <taxon>Dikarya</taxon>
        <taxon>Ascomycota</taxon>
        <taxon>Pezizomycotina</taxon>
        <taxon>Eurotiomycetes</taxon>
        <taxon>Eurotiomycetidae</taxon>
        <taxon>Eurotiales</taxon>
        <taxon>Aspergillaceae</taxon>
        <taxon>Aspergillus</taxon>
        <taxon>Aspergillus subgen. Nidulantes</taxon>
    </lineage>
</organism>
<name>A0ABR4IRP9_9EURO</name>
<evidence type="ECO:0000256" key="5">
    <source>
        <dbReference type="ARBA" id="ARBA00023136"/>
    </source>
</evidence>
<protein>
    <submittedName>
        <fullName evidence="8">GPR1/FUN34/yaaH family-domain-containing protein</fullName>
    </submittedName>
</protein>
<dbReference type="InterPro" id="IPR051633">
    <property type="entry name" value="AceTr"/>
</dbReference>
<proteinExistence type="inferred from homology"/>
<dbReference type="PANTHER" id="PTHR31123">
    <property type="entry name" value="ACCUMULATION OF DYADS PROTEIN 2-RELATED"/>
    <property type="match status" value="1"/>
</dbReference>
<evidence type="ECO:0000313" key="8">
    <source>
        <dbReference type="EMBL" id="KAL2830446.1"/>
    </source>
</evidence>
<feature type="transmembrane region" description="Helical" evidence="7">
    <location>
        <begin position="214"/>
        <end position="234"/>
    </location>
</feature>
<feature type="transmembrane region" description="Helical" evidence="7">
    <location>
        <begin position="87"/>
        <end position="108"/>
    </location>
</feature>
<dbReference type="PANTHER" id="PTHR31123:SF1">
    <property type="entry name" value="ACCUMULATION OF DYADS PROTEIN 2-RELATED"/>
    <property type="match status" value="1"/>
</dbReference>
<keyword evidence="5 7" id="KW-0472">Membrane</keyword>
<keyword evidence="9" id="KW-1185">Reference proteome</keyword>
<sequence length="248" mass="26586">MSSSSDFAHNSPEKQADPDTSASSHHLNRLLTAGGHPNDRSQVPLPVVHRSFANPTPLGLISFAADIFLISVYGLHARGIQSPNVMIGMLVFFGGVCQFLAGIMEFVTGNTFGATVFSSYGAFNLSYALIYLPGSGIMAAYTDPSTGAVSPEFNRALAMYLWVWFIITVLYTVAAMRSTWVLFLDLVALDVCLLLLACGFMVNVPGLLTAGYSFGLVVCFLSFWAGCTGLWAGITPVKLPAFEMTSNV</sequence>
<dbReference type="Proteomes" id="UP001610446">
    <property type="component" value="Unassembled WGS sequence"/>
</dbReference>
<dbReference type="NCBIfam" id="NF038013">
    <property type="entry name" value="AceTr_1"/>
    <property type="match status" value="1"/>
</dbReference>
<gene>
    <name evidence="8" type="ORF">BJY01DRAFT_254633</name>
</gene>
<evidence type="ECO:0000256" key="3">
    <source>
        <dbReference type="ARBA" id="ARBA00022692"/>
    </source>
</evidence>
<comment type="subcellular location">
    <subcellularLocation>
        <location evidence="1">Membrane</location>
        <topology evidence="1">Multi-pass membrane protein</topology>
    </subcellularLocation>
</comment>
<feature type="transmembrane region" description="Helical" evidence="7">
    <location>
        <begin position="180"/>
        <end position="202"/>
    </location>
</feature>